<proteinExistence type="predicted"/>
<dbReference type="Proteomes" id="UP000610611">
    <property type="component" value="Unassembled WGS sequence"/>
</dbReference>
<dbReference type="GO" id="GO:0005886">
    <property type="term" value="C:plasma membrane"/>
    <property type="evidence" value="ECO:0007669"/>
    <property type="project" value="TreeGrafter"/>
</dbReference>
<dbReference type="PATRIC" id="fig|1705562.3.peg.3251"/>
<evidence type="ECO:0000256" key="3">
    <source>
        <dbReference type="ARBA" id="ARBA00022989"/>
    </source>
</evidence>
<dbReference type="Pfam" id="PF01226">
    <property type="entry name" value="Form_Nir_trans"/>
    <property type="match status" value="1"/>
</dbReference>
<feature type="transmembrane region" description="Helical" evidence="5">
    <location>
        <begin position="178"/>
        <end position="197"/>
    </location>
</feature>
<comment type="subcellular location">
    <subcellularLocation>
        <location evidence="1">Membrane</location>
        <topology evidence="1">Multi-pass membrane protein</topology>
    </subcellularLocation>
</comment>
<dbReference type="PANTHER" id="PTHR30520:SF2">
    <property type="entry name" value="INNER MEMBRANE PROTEIN YFDC"/>
    <property type="match status" value="1"/>
</dbReference>
<feature type="transmembrane region" description="Helical" evidence="5">
    <location>
        <begin position="248"/>
        <end position="273"/>
    </location>
</feature>
<dbReference type="EMBL" id="LIUF01000004">
    <property type="protein sequence ID" value="KOX92348.1"/>
    <property type="molecule type" value="Genomic_DNA"/>
</dbReference>
<evidence type="ECO:0000256" key="2">
    <source>
        <dbReference type="ARBA" id="ARBA00022692"/>
    </source>
</evidence>
<keyword evidence="4 5" id="KW-0472">Membrane</keyword>
<feature type="transmembrane region" description="Helical" evidence="5">
    <location>
        <begin position="129"/>
        <end position="153"/>
    </location>
</feature>
<evidence type="ECO:0000313" key="6">
    <source>
        <dbReference type="EMBL" id="KOX92348.1"/>
    </source>
</evidence>
<sequence>MANDNDREEAVRDAVDVSRSGAPAGGSVIRDRFSADEIFQRIIVAADEEVTSGTRELFFSGLAGGFAITVTFLLYASLYGTTGGDPILSALLYPLGFIFIILGDYQLYTENTLPPVALVLERLSSLPSLLRIWGVVLVSNVFGGMLGAAALAFTDVLSTDASVAAAGFAQKAIETSQITLFSKAVFAGLIVAGVVWVDYSLRDSISRLVLIYISFLAIPFGNLYHVVVSATEMFYLVFIGELALSVGLWQFVLPVLIGNSVGGVVLVTVVNYFHTTERRLETARDEGSKRQLTIREWIWGGWSASGRSYVPATDEIPRSDPESRENER</sequence>
<keyword evidence="2 5" id="KW-0812">Transmembrane</keyword>
<evidence type="ECO:0000256" key="1">
    <source>
        <dbReference type="ARBA" id="ARBA00004141"/>
    </source>
</evidence>
<reference evidence="6 8" key="1">
    <citation type="submission" date="2015-08" db="EMBL/GenBank/DDBJ databases">
        <title>Genomes of Isolates from Cabo Rojo, PR.</title>
        <authorList>
            <person name="Sanchez-Nieves R.L."/>
            <person name="Montalvo-Rodriguez R."/>
        </authorList>
    </citation>
    <scope>NUCLEOTIDE SEQUENCE [LARGE SCALE GENOMIC DNA]</scope>
    <source>
        <strain evidence="6 8">SL3</strain>
    </source>
</reference>
<feature type="transmembrane region" description="Helical" evidence="5">
    <location>
        <begin position="209"/>
        <end position="228"/>
    </location>
</feature>
<gene>
    <name evidence="6" type="ORF">AMS69_13310</name>
    <name evidence="7" type="ORF">GOC83_13530</name>
</gene>
<feature type="transmembrane region" description="Helical" evidence="5">
    <location>
        <begin position="57"/>
        <end position="78"/>
    </location>
</feature>
<dbReference type="PANTHER" id="PTHR30520">
    <property type="entry name" value="FORMATE TRANSPORTER-RELATED"/>
    <property type="match status" value="1"/>
</dbReference>
<keyword evidence="3 5" id="KW-1133">Transmembrane helix</keyword>
<dbReference type="InterPro" id="IPR000292">
    <property type="entry name" value="For/NO2_transpt"/>
</dbReference>
<dbReference type="AlphaFoldDB" id="A0A0M9AIW3"/>
<dbReference type="STRING" id="1705562.AMS69_13310"/>
<comment type="caution">
    <text evidence="6">The sequence shown here is derived from an EMBL/GenBank/DDBJ whole genome shotgun (WGS) entry which is preliminary data.</text>
</comment>
<dbReference type="Gene3D" id="1.20.1080.10">
    <property type="entry name" value="Glycerol uptake facilitator protein"/>
    <property type="match status" value="1"/>
</dbReference>
<dbReference type="RefSeq" id="WP_053968553.1">
    <property type="nucleotide sequence ID" value="NZ_LIUF01000004.1"/>
</dbReference>
<keyword evidence="8" id="KW-1185">Reference proteome</keyword>
<dbReference type="OrthoDB" id="195948at2157"/>
<evidence type="ECO:0000313" key="8">
    <source>
        <dbReference type="Proteomes" id="UP000037729"/>
    </source>
</evidence>
<dbReference type="EMBL" id="WOWB01000001">
    <property type="protein sequence ID" value="NLV07152.1"/>
    <property type="molecule type" value="Genomic_DNA"/>
</dbReference>
<protein>
    <submittedName>
        <fullName evidence="6 7">Transporter</fullName>
    </submittedName>
</protein>
<evidence type="ECO:0000313" key="7">
    <source>
        <dbReference type="EMBL" id="NLV07152.1"/>
    </source>
</evidence>
<dbReference type="GO" id="GO:0015499">
    <property type="term" value="F:formate transmembrane transporter activity"/>
    <property type="evidence" value="ECO:0007669"/>
    <property type="project" value="TreeGrafter"/>
</dbReference>
<organism evidence="6 8">
    <name type="scientific">Haloarcula rubripromontorii</name>
    <dbReference type="NCBI Taxonomy" id="1705562"/>
    <lineage>
        <taxon>Archaea</taxon>
        <taxon>Methanobacteriati</taxon>
        <taxon>Methanobacteriota</taxon>
        <taxon>Stenosarchaea group</taxon>
        <taxon>Halobacteria</taxon>
        <taxon>Halobacteriales</taxon>
        <taxon>Haloarculaceae</taxon>
        <taxon>Haloarcula</taxon>
    </lineage>
</organism>
<accession>A0A0M9AIW3</accession>
<reference evidence="7" key="2">
    <citation type="submission" date="2019-12" db="EMBL/GenBank/DDBJ databases">
        <title>The whole-genome sequencing of Haloarcula japonica strain pws8.</title>
        <authorList>
            <person name="Verma D.K."/>
            <person name="Gopal K."/>
            <person name="Prasad E.S."/>
        </authorList>
    </citation>
    <scope>NUCLEOTIDE SEQUENCE</scope>
    <source>
        <strain evidence="7">Pws8</strain>
    </source>
</reference>
<evidence type="ECO:0000256" key="4">
    <source>
        <dbReference type="ARBA" id="ARBA00023136"/>
    </source>
</evidence>
<name>A0A0M9AIW3_9EURY</name>
<feature type="transmembrane region" description="Helical" evidence="5">
    <location>
        <begin position="90"/>
        <end position="108"/>
    </location>
</feature>
<evidence type="ECO:0000256" key="5">
    <source>
        <dbReference type="SAM" id="Phobius"/>
    </source>
</evidence>
<dbReference type="Proteomes" id="UP000037729">
    <property type="component" value="Unassembled WGS sequence"/>
</dbReference>
<dbReference type="InterPro" id="IPR023271">
    <property type="entry name" value="Aquaporin-like"/>
</dbReference>